<dbReference type="SMART" id="SM00176">
    <property type="entry name" value="RAN"/>
    <property type="match status" value="1"/>
</dbReference>
<dbReference type="InterPro" id="IPR027417">
    <property type="entry name" value="P-loop_NTPase"/>
</dbReference>
<dbReference type="GO" id="GO:0005525">
    <property type="term" value="F:GTP binding"/>
    <property type="evidence" value="ECO:0007669"/>
    <property type="project" value="UniProtKB-KW"/>
</dbReference>
<dbReference type="SUPFAM" id="SSF52540">
    <property type="entry name" value="P-loop containing nucleoside triphosphate hydrolases"/>
    <property type="match status" value="1"/>
</dbReference>
<dbReference type="InterPro" id="IPR001806">
    <property type="entry name" value="Small_GTPase"/>
</dbReference>
<keyword evidence="2" id="KW-0342">GTP-binding</keyword>
<dbReference type="PANTHER" id="PTHR47977">
    <property type="entry name" value="RAS-RELATED PROTEIN RAB"/>
    <property type="match status" value="1"/>
</dbReference>
<feature type="region of interest" description="Disordered" evidence="3">
    <location>
        <begin position="185"/>
        <end position="235"/>
    </location>
</feature>
<dbReference type="InterPro" id="IPR050227">
    <property type="entry name" value="Rab"/>
</dbReference>
<evidence type="ECO:0000313" key="5">
    <source>
        <dbReference type="Proteomes" id="UP000054937"/>
    </source>
</evidence>
<dbReference type="InParanoid" id="A0A0V0QDL6"/>
<feature type="compositionally biased region" description="Low complexity" evidence="3">
    <location>
        <begin position="193"/>
        <end position="227"/>
    </location>
</feature>
<dbReference type="OrthoDB" id="245989at2759"/>
<dbReference type="PRINTS" id="PR00449">
    <property type="entry name" value="RASTRNSFRMNG"/>
</dbReference>
<evidence type="ECO:0000256" key="1">
    <source>
        <dbReference type="ARBA" id="ARBA00022741"/>
    </source>
</evidence>
<dbReference type="SMART" id="SM00173">
    <property type="entry name" value="RAS"/>
    <property type="match status" value="1"/>
</dbReference>
<evidence type="ECO:0000256" key="2">
    <source>
        <dbReference type="ARBA" id="ARBA00023134"/>
    </source>
</evidence>
<gene>
    <name evidence="4" type="ORF">PPERSA_10773</name>
</gene>
<dbReference type="PROSITE" id="PS51419">
    <property type="entry name" value="RAB"/>
    <property type="match status" value="1"/>
</dbReference>
<dbReference type="Gene3D" id="3.40.50.300">
    <property type="entry name" value="P-loop containing nucleotide triphosphate hydrolases"/>
    <property type="match status" value="1"/>
</dbReference>
<dbReference type="SMART" id="SM00175">
    <property type="entry name" value="RAB"/>
    <property type="match status" value="1"/>
</dbReference>
<accession>A0A0V0QDL6</accession>
<dbReference type="Proteomes" id="UP000054937">
    <property type="component" value="Unassembled WGS sequence"/>
</dbReference>
<dbReference type="AlphaFoldDB" id="A0A0V0QDL6"/>
<proteinExistence type="predicted"/>
<dbReference type="NCBIfam" id="TIGR00231">
    <property type="entry name" value="small_GTP"/>
    <property type="match status" value="1"/>
</dbReference>
<dbReference type="Pfam" id="PF00071">
    <property type="entry name" value="Ras"/>
    <property type="match status" value="1"/>
</dbReference>
<dbReference type="PROSITE" id="PS51421">
    <property type="entry name" value="RAS"/>
    <property type="match status" value="1"/>
</dbReference>
<reference evidence="4 5" key="1">
    <citation type="journal article" date="2015" name="Sci. Rep.">
        <title>Genome of the facultative scuticociliatosis pathogen Pseudocohnilembus persalinus provides insight into its virulence through horizontal gene transfer.</title>
        <authorList>
            <person name="Xiong J."/>
            <person name="Wang G."/>
            <person name="Cheng J."/>
            <person name="Tian M."/>
            <person name="Pan X."/>
            <person name="Warren A."/>
            <person name="Jiang C."/>
            <person name="Yuan D."/>
            <person name="Miao W."/>
        </authorList>
    </citation>
    <scope>NUCLEOTIDE SEQUENCE [LARGE SCALE GENOMIC DNA]</scope>
    <source>
        <strain evidence="4">36N120E</strain>
    </source>
</reference>
<dbReference type="SMART" id="SM00174">
    <property type="entry name" value="RHO"/>
    <property type="match status" value="1"/>
</dbReference>
<protein>
    <submittedName>
        <fullName evidence="4">p-loop containing nucleoside triphosphate hydrolase</fullName>
    </submittedName>
</protein>
<evidence type="ECO:0000313" key="4">
    <source>
        <dbReference type="EMBL" id="KRX00274.1"/>
    </source>
</evidence>
<dbReference type="GO" id="GO:0003924">
    <property type="term" value="F:GTPase activity"/>
    <property type="evidence" value="ECO:0007669"/>
    <property type="project" value="InterPro"/>
</dbReference>
<organism evidence="4 5">
    <name type="scientific">Pseudocohnilembus persalinus</name>
    <name type="common">Ciliate</name>
    <dbReference type="NCBI Taxonomy" id="266149"/>
    <lineage>
        <taxon>Eukaryota</taxon>
        <taxon>Sar</taxon>
        <taxon>Alveolata</taxon>
        <taxon>Ciliophora</taxon>
        <taxon>Intramacronucleata</taxon>
        <taxon>Oligohymenophorea</taxon>
        <taxon>Scuticociliatia</taxon>
        <taxon>Philasterida</taxon>
        <taxon>Pseudocohnilembidae</taxon>
        <taxon>Pseudocohnilembus</taxon>
    </lineage>
</organism>
<dbReference type="FunFam" id="3.40.50.300:FF:001800">
    <property type="entry name" value="Rab family GTPase"/>
    <property type="match status" value="1"/>
</dbReference>
<name>A0A0V0QDL6_PSEPJ</name>
<evidence type="ECO:0000256" key="3">
    <source>
        <dbReference type="SAM" id="MobiDB-lite"/>
    </source>
</evidence>
<keyword evidence="1" id="KW-0547">Nucleotide-binding</keyword>
<keyword evidence="4" id="KW-0378">Hydrolase</keyword>
<sequence length="235" mass="26855">MEDSEVFIKIVVVGDQGVGKTSILNKYCYGKMEKNQAPTIACDFTMKVLEHNGQLIRLQLWDIAGQERYKSVSKLYIRGAQGCLVVGDIKDKDSLKECLRWKDMISDVCSQTNGKEIPLFLIQNKVDETKNMGRLEDFQSMEYLEKFGKENSFKKCFQTSALEGTNVDLVFETLMKTIVESGEFQEQNKGKDNFGNTNNNNEQQQDKQQQSENNQKKIQLQNQSKQSSNKKKGCC</sequence>
<dbReference type="CDD" id="cd00154">
    <property type="entry name" value="Rab"/>
    <property type="match status" value="1"/>
</dbReference>
<dbReference type="OMA" id="MEADPFI"/>
<dbReference type="EMBL" id="LDAU01000194">
    <property type="protein sequence ID" value="KRX00274.1"/>
    <property type="molecule type" value="Genomic_DNA"/>
</dbReference>
<comment type="caution">
    <text evidence="4">The sequence shown here is derived from an EMBL/GenBank/DDBJ whole genome shotgun (WGS) entry which is preliminary data.</text>
</comment>
<keyword evidence="5" id="KW-1185">Reference proteome</keyword>
<dbReference type="InterPro" id="IPR005225">
    <property type="entry name" value="Small_GTP-bd"/>
</dbReference>